<reference evidence="6" key="1">
    <citation type="submission" date="2023-04" db="EMBL/GenBank/DDBJ databases">
        <title>Black Yeasts Isolated from many extreme environments.</title>
        <authorList>
            <person name="Coleine C."/>
            <person name="Stajich J.E."/>
            <person name="Selbmann L."/>
        </authorList>
    </citation>
    <scope>NUCLEOTIDE SEQUENCE</scope>
    <source>
        <strain evidence="6">CCFEE 5312</strain>
    </source>
</reference>
<protein>
    <recommendedName>
        <fullName evidence="8">RTA1-like protein</fullName>
    </recommendedName>
</protein>
<feature type="transmembrane region" description="Helical" evidence="5">
    <location>
        <begin position="126"/>
        <end position="148"/>
    </location>
</feature>
<proteinExistence type="predicted"/>
<keyword evidence="2 5" id="KW-0812">Transmembrane</keyword>
<keyword evidence="7" id="KW-1185">Reference proteome</keyword>
<feature type="transmembrane region" description="Helical" evidence="5">
    <location>
        <begin position="211"/>
        <end position="233"/>
    </location>
</feature>
<evidence type="ECO:0000256" key="2">
    <source>
        <dbReference type="ARBA" id="ARBA00022692"/>
    </source>
</evidence>
<evidence type="ECO:0008006" key="8">
    <source>
        <dbReference type="Google" id="ProtNLM"/>
    </source>
</evidence>
<feature type="transmembrane region" description="Helical" evidence="5">
    <location>
        <begin position="93"/>
        <end position="114"/>
    </location>
</feature>
<dbReference type="EMBL" id="JAWDJX010000024">
    <property type="protein sequence ID" value="KAK3051834.1"/>
    <property type="molecule type" value="Genomic_DNA"/>
</dbReference>
<sequence>MPGGALLVVRDDVSQKRPHSRRTKNFLPSNTAMAAYAHLLPRLDPNGDCTKETCDATWSVYGYTPFLSATLFFLILFALSGAAYLVQGIKFRHAWFFTIAMLLGAVSETIGYIAKILLHDDPFSDIGFKMSVVMLTFAPAFYAAGIYYTLKHICLTFGGSFSRLRPKYYTWIFISCDVFSIMLQATGGGIASAGGDLELVNIGTDIMITGLATQVFTMFCFGVLAADYGFAVYRNRHNLNPATASVRQSTRFKLFVVALWVAYFGILIRCCYRVAELAGGWGDNPILRDQGLFIALDSVAVAIASVVLNIWHPGWCFPKQTQQDGVADEKMVGATSPDEEMAKA</sequence>
<evidence type="ECO:0000256" key="4">
    <source>
        <dbReference type="ARBA" id="ARBA00023136"/>
    </source>
</evidence>
<evidence type="ECO:0000256" key="5">
    <source>
        <dbReference type="SAM" id="Phobius"/>
    </source>
</evidence>
<dbReference type="PANTHER" id="PTHR31465">
    <property type="entry name" value="PROTEIN RTA1-RELATED"/>
    <property type="match status" value="1"/>
</dbReference>
<gene>
    <name evidence="6" type="ORF">LTR09_007134</name>
</gene>
<dbReference type="Pfam" id="PF04479">
    <property type="entry name" value="RTA1"/>
    <property type="match status" value="1"/>
</dbReference>
<comment type="caution">
    <text evidence="6">The sequence shown here is derived from an EMBL/GenBank/DDBJ whole genome shotgun (WGS) entry which is preliminary data.</text>
</comment>
<dbReference type="PANTHER" id="PTHR31465:SF8">
    <property type="entry name" value="DOMAIN PROTEIN, PUTATIVE (AFU_ORTHOLOGUE AFUA_6G14140)-RELATED"/>
    <property type="match status" value="1"/>
</dbReference>
<feature type="transmembrane region" description="Helical" evidence="5">
    <location>
        <begin position="168"/>
        <end position="191"/>
    </location>
</feature>
<feature type="transmembrane region" description="Helical" evidence="5">
    <location>
        <begin position="66"/>
        <end position="86"/>
    </location>
</feature>
<evidence type="ECO:0000313" key="6">
    <source>
        <dbReference type="EMBL" id="KAK3051834.1"/>
    </source>
</evidence>
<feature type="transmembrane region" description="Helical" evidence="5">
    <location>
        <begin position="291"/>
        <end position="311"/>
    </location>
</feature>
<dbReference type="GO" id="GO:0000324">
    <property type="term" value="C:fungal-type vacuole"/>
    <property type="evidence" value="ECO:0007669"/>
    <property type="project" value="TreeGrafter"/>
</dbReference>
<keyword evidence="3 5" id="KW-1133">Transmembrane helix</keyword>
<feature type="transmembrane region" description="Helical" evidence="5">
    <location>
        <begin position="254"/>
        <end position="275"/>
    </location>
</feature>
<dbReference type="GO" id="GO:0005886">
    <property type="term" value="C:plasma membrane"/>
    <property type="evidence" value="ECO:0007669"/>
    <property type="project" value="TreeGrafter"/>
</dbReference>
<dbReference type="InterPro" id="IPR007568">
    <property type="entry name" value="RTA1"/>
</dbReference>
<evidence type="ECO:0000313" key="7">
    <source>
        <dbReference type="Proteomes" id="UP001271007"/>
    </source>
</evidence>
<evidence type="ECO:0000256" key="1">
    <source>
        <dbReference type="ARBA" id="ARBA00004141"/>
    </source>
</evidence>
<comment type="subcellular location">
    <subcellularLocation>
        <location evidence="1">Membrane</location>
        <topology evidence="1">Multi-pass membrane protein</topology>
    </subcellularLocation>
</comment>
<accession>A0AAJ0DDE0</accession>
<keyword evidence="4 5" id="KW-0472">Membrane</keyword>
<dbReference type="Proteomes" id="UP001271007">
    <property type="component" value="Unassembled WGS sequence"/>
</dbReference>
<organism evidence="6 7">
    <name type="scientific">Extremus antarcticus</name>
    <dbReference type="NCBI Taxonomy" id="702011"/>
    <lineage>
        <taxon>Eukaryota</taxon>
        <taxon>Fungi</taxon>
        <taxon>Dikarya</taxon>
        <taxon>Ascomycota</taxon>
        <taxon>Pezizomycotina</taxon>
        <taxon>Dothideomycetes</taxon>
        <taxon>Dothideomycetidae</taxon>
        <taxon>Mycosphaerellales</taxon>
        <taxon>Extremaceae</taxon>
        <taxon>Extremus</taxon>
    </lineage>
</organism>
<dbReference type="AlphaFoldDB" id="A0AAJ0DDE0"/>
<evidence type="ECO:0000256" key="3">
    <source>
        <dbReference type="ARBA" id="ARBA00022989"/>
    </source>
</evidence>
<name>A0AAJ0DDE0_9PEZI</name>